<comment type="caution">
    <text evidence="1">The sequence shown here is derived from an EMBL/GenBank/DDBJ whole genome shotgun (WGS) entry which is preliminary data.</text>
</comment>
<dbReference type="EMBL" id="WNKY01000033">
    <property type="protein sequence ID" value="MTV40414.1"/>
    <property type="molecule type" value="Genomic_DNA"/>
</dbReference>
<dbReference type="OrthoDB" id="8781799at2"/>
<protein>
    <submittedName>
        <fullName evidence="1">Uncharacterized protein</fullName>
    </submittedName>
</protein>
<accession>A0A6L6PNB1</accession>
<sequence length="51" mass="5749">MRKQLGISEEEYAAMTPEQKKAVDAKVAELLKQKMDEEVARQQAKASSIQL</sequence>
<proteinExistence type="predicted"/>
<evidence type="ECO:0000313" key="1">
    <source>
        <dbReference type="EMBL" id="MTV40414.1"/>
    </source>
</evidence>
<keyword evidence="2" id="KW-1185">Reference proteome</keyword>
<dbReference type="RefSeq" id="WP_155466339.1">
    <property type="nucleotide sequence ID" value="NZ_WNKY01000033.1"/>
</dbReference>
<dbReference type="AlphaFoldDB" id="A0A6L6PNB1"/>
<organism evidence="1 2">
    <name type="scientific">Duganella radicis</name>
    <dbReference type="NCBI Taxonomy" id="551988"/>
    <lineage>
        <taxon>Bacteria</taxon>
        <taxon>Pseudomonadati</taxon>
        <taxon>Pseudomonadota</taxon>
        <taxon>Betaproteobacteria</taxon>
        <taxon>Burkholderiales</taxon>
        <taxon>Oxalobacteraceae</taxon>
        <taxon>Telluria group</taxon>
        <taxon>Duganella</taxon>
    </lineage>
</organism>
<reference evidence="1 2" key="1">
    <citation type="submission" date="2019-11" db="EMBL/GenBank/DDBJ databases">
        <title>Type strains purchased from KCTC, JCM and DSMZ.</title>
        <authorList>
            <person name="Lu H."/>
        </authorList>
    </citation>
    <scope>NUCLEOTIDE SEQUENCE [LARGE SCALE GENOMIC DNA]</scope>
    <source>
        <strain evidence="1 2">KCTC 22382</strain>
    </source>
</reference>
<dbReference type="Proteomes" id="UP000475582">
    <property type="component" value="Unassembled WGS sequence"/>
</dbReference>
<evidence type="ECO:0000313" key="2">
    <source>
        <dbReference type="Proteomes" id="UP000475582"/>
    </source>
</evidence>
<gene>
    <name evidence="1" type="ORF">GM676_22875</name>
</gene>
<name>A0A6L6PNB1_9BURK</name>